<dbReference type="Pfam" id="PF09557">
    <property type="entry name" value="DUF2382"/>
    <property type="match status" value="1"/>
</dbReference>
<dbReference type="AlphaFoldDB" id="A0A2N5EBI8"/>
<name>A0A2N5EBI8_9GAMM</name>
<protein>
    <recommendedName>
        <fullName evidence="1">DUF2382 domain-containing protein</fullName>
    </recommendedName>
</protein>
<sequence length="143" mass="16610">MMTRKPTHAKEGASRKDHEVQEALIPLAQEQLDVSKEKVVKGRVTVTRKTVLHEQPIEELLNKEQVEVKRIPKGERVDVIPAIREENGVTIIPVVEEEIEVIRRLVLREELHIKKVTTQQPFQDSVTLRRQEVSIDRQEDDEK</sequence>
<dbReference type="EMBL" id="PJZF01000004">
    <property type="protein sequence ID" value="PLR39497.1"/>
    <property type="molecule type" value="Genomic_DNA"/>
</dbReference>
<comment type="caution">
    <text evidence="2">The sequence shown here is derived from an EMBL/GenBank/DDBJ whole genome shotgun (WGS) entry which is preliminary data.</text>
</comment>
<gene>
    <name evidence="2" type="ORF">CYR55_06330</name>
</gene>
<proteinExistence type="predicted"/>
<keyword evidence="3" id="KW-1185">Reference proteome</keyword>
<feature type="domain" description="DUF2382" evidence="1">
    <location>
        <begin position="25"/>
        <end position="135"/>
    </location>
</feature>
<dbReference type="OrthoDB" id="6505238at2"/>
<evidence type="ECO:0000313" key="3">
    <source>
        <dbReference type="Proteomes" id="UP000234240"/>
    </source>
</evidence>
<evidence type="ECO:0000313" key="2">
    <source>
        <dbReference type="EMBL" id="PLR39497.1"/>
    </source>
</evidence>
<dbReference type="Proteomes" id="UP000234240">
    <property type="component" value="Unassembled WGS sequence"/>
</dbReference>
<accession>A0A2N5EBI8</accession>
<reference evidence="2 3" key="1">
    <citation type="submission" date="2017-12" db="EMBL/GenBank/DDBJ databases">
        <title>Characterization of six clinical isolates of Enterochimera gen. nov., a novel genus of the Yersiniaciae family and the three species Enterochimera arupensis sp. nov., Enterochimera coloradensis sp. nov, and Enterochimera californica sp. nov.</title>
        <authorList>
            <person name="Rossi A."/>
            <person name="Fisher M."/>
        </authorList>
    </citation>
    <scope>NUCLEOTIDE SEQUENCE [LARGE SCALE GENOMIC DNA]</scope>
    <source>
        <strain evidence="3">2015-Iso6</strain>
    </source>
</reference>
<evidence type="ECO:0000259" key="1">
    <source>
        <dbReference type="Pfam" id="PF09557"/>
    </source>
</evidence>
<dbReference type="InterPro" id="IPR019060">
    <property type="entry name" value="DUF2382"/>
</dbReference>
<organism evidence="2 3">
    <name type="scientific">Chimaeribacter californicus</name>
    <dbReference type="NCBI Taxonomy" id="2060067"/>
    <lineage>
        <taxon>Bacteria</taxon>
        <taxon>Pseudomonadati</taxon>
        <taxon>Pseudomonadota</taxon>
        <taxon>Gammaproteobacteria</taxon>
        <taxon>Enterobacterales</taxon>
        <taxon>Yersiniaceae</taxon>
        <taxon>Chimaeribacter</taxon>
    </lineage>
</organism>